<evidence type="ECO:0000313" key="2">
    <source>
        <dbReference type="EMBL" id="KAJ3502714.1"/>
    </source>
</evidence>
<feature type="compositionally biased region" description="Low complexity" evidence="1">
    <location>
        <begin position="121"/>
        <end position="136"/>
    </location>
</feature>
<dbReference type="Proteomes" id="UP001148786">
    <property type="component" value="Unassembled WGS sequence"/>
</dbReference>
<dbReference type="OrthoDB" id="2637264at2759"/>
<reference evidence="2" key="1">
    <citation type="submission" date="2022-07" db="EMBL/GenBank/DDBJ databases">
        <title>Genome Sequence of Agrocybe chaxingu.</title>
        <authorList>
            <person name="Buettner E."/>
        </authorList>
    </citation>
    <scope>NUCLEOTIDE SEQUENCE</scope>
    <source>
        <strain evidence="2">MP-N11</strain>
    </source>
</reference>
<feature type="region of interest" description="Disordered" evidence="1">
    <location>
        <begin position="118"/>
        <end position="145"/>
    </location>
</feature>
<protein>
    <submittedName>
        <fullName evidence="2">Uncharacterized protein</fullName>
    </submittedName>
</protein>
<proteinExistence type="predicted"/>
<keyword evidence="3" id="KW-1185">Reference proteome</keyword>
<gene>
    <name evidence="2" type="ORF">NLJ89_g8760</name>
</gene>
<evidence type="ECO:0000256" key="1">
    <source>
        <dbReference type="SAM" id="MobiDB-lite"/>
    </source>
</evidence>
<dbReference type="EMBL" id="JANKHO010001241">
    <property type="protein sequence ID" value="KAJ3502714.1"/>
    <property type="molecule type" value="Genomic_DNA"/>
</dbReference>
<comment type="caution">
    <text evidence="2">The sequence shown here is derived from an EMBL/GenBank/DDBJ whole genome shotgun (WGS) entry which is preliminary data.</text>
</comment>
<name>A0A9W8JU21_9AGAR</name>
<sequence length="293" mass="32322">MKEPTPFTYRMRFTQEYNSPFRKVQRVERDTTPVRTQAFPIYGALKQVPKVTRRRSSVDIVPVYRWCYSVSPVEKRPAAANAFDSVEDTPTSPGHSGANLDMGDSALASEVRATDIGEDLPTSGAATSPVSTPPTVRTNSDQTSTNVSPALLEAIAPEQPSIASPSHPVGIELQADGANTSTVVLHGSASVGGRNRHKIRDLDAWVKWFPSTGGCQLHQPLPCEDQVEHGDLYVHKWAAGTQLWMWNANGQWENVEIGHPHPTLPRHRLLLLATGEPRWVTKKTQTTYKSRKA</sequence>
<organism evidence="2 3">
    <name type="scientific">Agrocybe chaxingu</name>
    <dbReference type="NCBI Taxonomy" id="84603"/>
    <lineage>
        <taxon>Eukaryota</taxon>
        <taxon>Fungi</taxon>
        <taxon>Dikarya</taxon>
        <taxon>Basidiomycota</taxon>
        <taxon>Agaricomycotina</taxon>
        <taxon>Agaricomycetes</taxon>
        <taxon>Agaricomycetidae</taxon>
        <taxon>Agaricales</taxon>
        <taxon>Agaricineae</taxon>
        <taxon>Strophariaceae</taxon>
        <taxon>Agrocybe</taxon>
    </lineage>
</organism>
<accession>A0A9W8JU21</accession>
<evidence type="ECO:0000313" key="3">
    <source>
        <dbReference type="Proteomes" id="UP001148786"/>
    </source>
</evidence>
<dbReference type="AlphaFoldDB" id="A0A9W8JU21"/>